<reference evidence="2 3" key="1">
    <citation type="submission" date="2016-03" db="EMBL/GenBank/DDBJ databases">
        <title>Draft genome sequence of the Fonsecaea monophora CBS 269.37.</title>
        <authorList>
            <person name="Bombassaro A."/>
            <person name="Vinicius W.A."/>
            <person name="De Hoog S."/>
            <person name="Sun J."/>
            <person name="Souza E.M."/>
            <person name="Raittz R.T."/>
            <person name="Costa F."/>
            <person name="Leao A.C."/>
            <person name="Tadra-Sfeir M.Z."/>
            <person name="Baura V."/>
            <person name="Balsanelli E."/>
            <person name="Pedrosa F.O."/>
            <person name="Moreno L.F."/>
            <person name="Steffens M.B."/>
            <person name="Xi L."/>
            <person name="Bocca A.L."/>
            <person name="Felipe M.S."/>
            <person name="Teixeira M."/>
            <person name="Telles Filho F.Q."/>
            <person name="Azevedo C.M."/>
            <person name="Gomes R."/>
            <person name="Vicente V.A."/>
        </authorList>
    </citation>
    <scope>NUCLEOTIDE SEQUENCE [LARGE SCALE GENOMIC DNA]</scope>
    <source>
        <strain evidence="2 3">CBS 269.37</strain>
    </source>
</reference>
<protein>
    <submittedName>
        <fullName evidence="2">Uncharacterized protein</fullName>
    </submittedName>
</protein>
<accession>A0A177EVM8</accession>
<sequence>MSQNHSRMIDYKEQHLTKRNESLKKVRRENAAIGNQLVDYGVYRDATQESDSSPEPGESFIDEPYSRPPQNEGLCSGVTNEIPAPGLIPTSLPASAIVYPESDLDLW</sequence>
<evidence type="ECO:0000256" key="1">
    <source>
        <dbReference type="SAM" id="MobiDB-lite"/>
    </source>
</evidence>
<feature type="region of interest" description="Disordered" evidence="1">
    <location>
        <begin position="43"/>
        <end position="94"/>
    </location>
</feature>
<dbReference type="RefSeq" id="XP_022507302.1">
    <property type="nucleotide sequence ID" value="XM_022660407.1"/>
</dbReference>
<dbReference type="GeneID" id="34605609"/>
<evidence type="ECO:0000313" key="3">
    <source>
        <dbReference type="Proteomes" id="UP000077002"/>
    </source>
</evidence>
<evidence type="ECO:0000313" key="2">
    <source>
        <dbReference type="EMBL" id="OAG35350.1"/>
    </source>
</evidence>
<dbReference type="AlphaFoldDB" id="A0A177EVM8"/>
<name>A0A177EVM8_9EURO</name>
<proteinExistence type="predicted"/>
<organism evidence="2 3">
    <name type="scientific">Fonsecaea monophora</name>
    <dbReference type="NCBI Taxonomy" id="254056"/>
    <lineage>
        <taxon>Eukaryota</taxon>
        <taxon>Fungi</taxon>
        <taxon>Dikarya</taxon>
        <taxon>Ascomycota</taxon>
        <taxon>Pezizomycotina</taxon>
        <taxon>Eurotiomycetes</taxon>
        <taxon>Chaetothyriomycetidae</taxon>
        <taxon>Chaetothyriales</taxon>
        <taxon>Herpotrichiellaceae</taxon>
        <taxon>Fonsecaea</taxon>
    </lineage>
</organism>
<gene>
    <name evidence="2" type="ORF">AYO21_10490</name>
</gene>
<dbReference type="Proteomes" id="UP000077002">
    <property type="component" value="Unassembled WGS sequence"/>
</dbReference>
<feature type="compositionally biased region" description="Basic and acidic residues" evidence="1">
    <location>
        <begin position="7"/>
        <end position="23"/>
    </location>
</feature>
<dbReference type="EMBL" id="LVKK01000121">
    <property type="protein sequence ID" value="OAG35350.1"/>
    <property type="molecule type" value="Genomic_DNA"/>
</dbReference>
<comment type="caution">
    <text evidence="2">The sequence shown here is derived from an EMBL/GenBank/DDBJ whole genome shotgun (WGS) entry which is preliminary data.</text>
</comment>
<feature type="region of interest" description="Disordered" evidence="1">
    <location>
        <begin position="1"/>
        <end position="23"/>
    </location>
</feature>
<keyword evidence="3" id="KW-1185">Reference proteome</keyword>